<name>A0A512DEQ0_9CELL</name>
<evidence type="ECO:0008006" key="4">
    <source>
        <dbReference type="Google" id="ProtNLM"/>
    </source>
</evidence>
<dbReference type="EMBL" id="BJYY01000016">
    <property type="protein sequence ID" value="GEO34949.1"/>
    <property type="molecule type" value="Genomic_DNA"/>
</dbReference>
<sequence>MRKSPWIAAVTAVLAAGGTASAHAAPSRWEITSGTEEFSFEICGRDWTAVSTFTERLKWRQPREAGAPRLQVAAYQYRVEFTADGVTLTTEGHGLFKDRRATHVEGTVWQFDVADLGVPYSLYDPDGRLLVRDRGVATSSFRVDTQGDVDLDNDVLVDEGPVLVEAGEFPSLTFDFCALIAPYFDA</sequence>
<dbReference type="OrthoDB" id="9764953at2"/>
<reference evidence="2 3" key="1">
    <citation type="submission" date="2019-07" db="EMBL/GenBank/DDBJ databases">
        <title>Whole genome shotgun sequence of Cellulomonas aerilata NBRC 106308.</title>
        <authorList>
            <person name="Hosoyama A."/>
            <person name="Uohara A."/>
            <person name="Ohji S."/>
            <person name="Ichikawa N."/>
        </authorList>
    </citation>
    <scope>NUCLEOTIDE SEQUENCE [LARGE SCALE GENOMIC DNA]</scope>
    <source>
        <strain evidence="2 3">NBRC 106308</strain>
    </source>
</reference>
<evidence type="ECO:0000256" key="1">
    <source>
        <dbReference type="SAM" id="SignalP"/>
    </source>
</evidence>
<feature type="signal peptide" evidence="1">
    <location>
        <begin position="1"/>
        <end position="24"/>
    </location>
</feature>
<feature type="chain" id="PRO_5021723030" description="Htaa domain-containing protein" evidence="1">
    <location>
        <begin position="25"/>
        <end position="186"/>
    </location>
</feature>
<comment type="caution">
    <text evidence="2">The sequence shown here is derived from an EMBL/GenBank/DDBJ whole genome shotgun (WGS) entry which is preliminary data.</text>
</comment>
<dbReference type="RefSeq" id="WP_146905433.1">
    <property type="nucleotide sequence ID" value="NZ_BAAARM010000001.1"/>
</dbReference>
<dbReference type="Proteomes" id="UP000321181">
    <property type="component" value="Unassembled WGS sequence"/>
</dbReference>
<keyword evidence="3" id="KW-1185">Reference proteome</keyword>
<evidence type="ECO:0000313" key="2">
    <source>
        <dbReference type="EMBL" id="GEO34949.1"/>
    </source>
</evidence>
<dbReference type="AlphaFoldDB" id="A0A512DEQ0"/>
<accession>A0A512DEQ0</accession>
<evidence type="ECO:0000313" key="3">
    <source>
        <dbReference type="Proteomes" id="UP000321181"/>
    </source>
</evidence>
<protein>
    <recommendedName>
        <fullName evidence="4">Htaa domain-containing protein</fullName>
    </recommendedName>
</protein>
<gene>
    <name evidence="2" type="ORF">CAE01nite_26740</name>
</gene>
<keyword evidence="1" id="KW-0732">Signal</keyword>
<proteinExistence type="predicted"/>
<organism evidence="2 3">
    <name type="scientific">Cellulomonas aerilata</name>
    <dbReference type="NCBI Taxonomy" id="515326"/>
    <lineage>
        <taxon>Bacteria</taxon>
        <taxon>Bacillati</taxon>
        <taxon>Actinomycetota</taxon>
        <taxon>Actinomycetes</taxon>
        <taxon>Micrococcales</taxon>
        <taxon>Cellulomonadaceae</taxon>
        <taxon>Cellulomonas</taxon>
    </lineage>
</organism>